<dbReference type="Proteomes" id="UP000032336">
    <property type="component" value="Unassembled WGS sequence"/>
</dbReference>
<dbReference type="OrthoDB" id="9894434at2"/>
<keyword evidence="1" id="KW-0472">Membrane</keyword>
<feature type="transmembrane region" description="Helical" evidence="1">
    <location>
        <begin position="25"/>
        <end position="44"/>
    </location>
</feature>
<organism evidence="2 3">
    <name type="scientific">Ferrimicrobium acidiphilum DSM 19497</name>
    <dbReference type="NCBI Taxonomy" id="1121877"/>
    <lineage>
        <taxon>Bacteria</taxon>
        <taxon>Bacillati</taxon>
        <taxon>Actinomycetota</taxon>
        <taxon>Acidimicrobiia</taxon>
        <taxon>Acidimicrobiales</taxon>
        <taxon>Acidimicrobiaceae</taxon>
        <taxon>Ferrimicrobium</taxon>
    </lineage>
</organism>
<sequence length="218" mass="24020">MSSRPRNRADYTLQDETPKRRRRRLLWVAAVIVVAVIIELVIVYPNKITKTQQQADFKSFVVSMRTDVLGCQVALQDGYHALARIHGGDTKQLSTATTILQQDEAYCTLAVNSDLYNLATLSPPNDLNKFNLTPVAHNLYAWAYPGAAGILADSETLLTQPNNQAAIRNLSTRIHNMDLLLGSVNSDLSKVSAQLGLSPQTVKLSPMTAMPSFVRAQL</sequence>
<dbReference type="eggNOG" id="ENOG5030V4C">
    <property type="taxonomic scope" value="Bacteria"/>
</dbReference>
<dbReference type="RefSeq" id="WP_035390385.1">
    <property type="nucleotide sequence ID" value="NZ_JQKF01000024.1"/>
</dbReference>
<evidence type="ECO:0000256" key="1">
    <source>
        <dbReference type="SAM" id="Phobius"/>
    </source>
</evidence>
<comment type="caution">
    <text evidence="2">The sequence shown here is derived from an EMBL/GenBank/DDBJ whole genome shotgun (WGS) entry which is preliminary data.</text>
</comment>
<evidence type="ECO:0000313" key="3">
    <source>
        <dbReference type="Proteomes" id="UP000032336"/>
    </source>
</evidence>
<dbReference type="AlphaFoldDB" id="A0A0D8FRP0"/>
<reference evidence="2 3" key="1">
    <citation type="submission" date="2015-01" db="EMBL/GenBank/DDBJ databases">
        <title>Draft genome of the acidophilic iron oxidizer Ferrimicrobium acidiphilum strain T23.</title>
        <authorList>
            <person name="Poehlein A."/>
            <person name="Eisen S."/>
            <person name="Schloemann M."/>
            <person name="Johnson B.D."/>
            <person name="Daniel R."/>
            <person name="Muehling M."/>
        </authorList>
    </citation>
    <scope>NUCLEOTIDE SEQUENCE [LARGE SCALE GENOMIC DNA]</scope>
    <source>
        <strain evidence="2 3">T23</strain>
    </source>
</reference>
<dbReference type="STRING" id="1121877.FEAC_24890"/>
<gene>
    <name evidence="2" type="ORF">FEAC_24890</name>
</gene>
<evidence type="ECO:0000313" key="2">
    <source>
        <dbReference type="EMBL" id="KJE75786.1"/>
    </source>
</evidence>
<keyword evidence="1" id="KW-0812">Transmembrane</keyword>
<accession>A0A0D8FRP0</accession>
<proteinExistence type="predicted"/>
<keyword evidence="1" id="KW-1133">Transmembrane helix</keyword>
<dbReference type="EMBL" id="JXUW01000029">
    <property type="protein sequence ID" value="KJE75786.1"/>
    <property type="molecule type" value="Genomic_DNA"/>
</dbReference>
<protein>
    <submittedName>
        <fullName evidence="2">Uncharacterized protein</fullName>
    </submittedName>
</protein>
<name>A0A0D8FRP0_9ACTN</name>
<dbReference type="GeneID" id="78373512"/>
<keyword evidence="3" id="KW-1185">Reference proteome</keyword>